<gene>
    <name evidence="1" type="ORF">GCM10007140_06380</name>
</gene>
<sequence>MKLIDTVPDFQKYCPHSVKSLREYHKMYPEIFSHYFAHHCQDTDERLSQVIEKYEDYVSIIQLVHERIPPIIEETVEKYAHIYGVEFPIDVNLIVGGFGSNAYTYRQIIPNITFTMERLSPEHGQLQSIVAHEFGHAAHNIITDKAGTDWSKMPWTSPLLWMNQEGAATHFSRQIASGLEPSLYFMSHDTGNGWLAFATANKEEIKQAFVKDYETNDTSELFHEWFSIRGGQKYGYTGLAYFLGDLFFQDQIEKIGEQGAIVAWGEPDFLEEVEVWLYKNE</sequence>
<dbReference type="RefSeq" id="WP_229722131.1">
    <property type="nucleotide sequence ID" value="NZ_BMFK01000001.1"/>
</dbReference>
<evidence type="ECO:0000313" key="2">
    <source>
        <dbReference type="Proteomes" id="UP000605259"/>
    </source>
</evidence>
<dbReference type="EMBL" id="BMFK01000001">
    <property type="protein sequence ID" value="GGE58740.1"/>
    <property type="molecule type" value="Genomic_DNA"/>
</dbReference>
<evidence type="ECO:0008006" key="3">
    <source>
        <dbReference type="Google" id="ProtNLM"/>
    </source>
</evidence>
<protein>
    <recommendedName>
        <fullName evidence="3">Aminopeptidase</fullName>
    </recommendedName>
</protein>
<proteinExistence type="predicted"/>
<evidence type="ECO:0000313" key="1">
    <source>
        <dbReference type="EMBL" id="GGE58740.1"/>
    </source>
</evidence>
<reference evidence="1" key="1">
    <citation type="journal article" date="2014" name="Int. J. Syst. Evol. Microbiol.">
        <title>Complete genome sequence of Corynebacterium casei LMG S-19264T (=DSM 44701T), isolated from a smear-ripened cheese.</title>
        <authorList>
            <consortium name="US DOE Joint Genome Institute (JGI-PGF)"/>
            <person name="Walter F."/>
            <person name="Albersmeier A."/>
            <person name="Kalinowski J."/>
            <person name="Ruckert C."/>
        </authorList>
    </citation>
    <scope>NUCLEOTIDE SEQUENCE</scope>
    <source>
        <strain evidence="1">CGMCC 1.12698</strain>
    </source>
</reference>
<dbReference type="AlphaFoldDB" id="A0A917ELX1"/>
<accession>A0A917ELX1</accession>
<name>A0A917ELX1_9BACI</name>
<keyword evidence="2" id="KW-1185">Reference proteome</keyword>
<comment type="caution">
    <text evidence="1">The sequence shown here is derived from an EMBL/GenBank/DDBJ whole genome shotgun (WGS) entry which is preliminary data.</text>
</comment>
<dbReference type="Proteomes" id="UP000605259">
    <property type="component" value="Unassembled WGS sequence"/>
</dbReference>
<reference evidence="1" key="2">
    <citation type="submission" date="2020-09" db="EMBL/GenBank/DDBJ databases">
        <authorList>
            <person name="Sun Q."/>
            <person name="Zhou Y."/>
        </authorList>
    </citation>
    <scope>NUCLEOTIDE SEQUENCE</scope>
    <source>
        <strain evidence="1">CGMCC 1.12698</strain>
    </source>
</reference>
<organism evidence="1 2">
    <name type="scientific">Priestia taiwanensis</name>
    <dbReference type="NCBI Taxonomy" id="1347902"/>
    <lineage>
        <taxon>Bacteria</taxon>
        <taxon>Bacillati</taxon>
        <taxon>Bacillota</taxon>
        <taxon>Bacilli</taxon>
        <taxon>Bacillales</taxon>
        <taxon>Bacillaceae</taxon>
        <taxon>Priestia</taxon>
    </lineage>
</organism>